<feature type="compositionally biased region" description="Polar residues" evidence="5">
    <location>
        <begin position="736"/>
        <end position="750"/>
    </location>
</feature>
<feature type="region of interest" description="Disordered" evidence="5">
    <location>
        <begin position="346"/>
        <end position="433"/>
    </location>
</feature>
<dbReference type="GO" id="GO:0004402">
    <property type="term" value="F:histone acetyltransferase activity"/>
    <property type="evidence" value="ECO:0007669"/>
    <property type="project" value="InterPro"/>
</dbReference>
<dbReference type="PANTHER" id="PTHR45750">
    <property type="entry name" value="GH11602P"/>
    <property type="match status" value="1"/>
</dbReference>
<feature type="region of interest" description="Disordered" evidence="5">
    <location>
        <begin position="984"/>
        <end position="1043"/>
    </location>
</feature>
<feature type="region of interest" description="Disordered" evidence="5">
    <location>
        <begin position="1128"/>
        <end position="1153"/>
    </location>
</feature>
<feature type="compositionally biased region" description="Basic and acidic residues" evidence="5">
    <location>
        <begin position="1642"/>
        <end position="1664"/>
    </location>
</feature>
<feature type="region of interest" description="Disordered" evidence="5">
    <location>
        <begin position="1447"/>
        <end position="1473"/>
    </location>
</feature>
<dbReference type="eggNOG" id="KOG2177">
    <property type="taxonomic scope" value="Eukaryota"/>
</dbReference>
<protein>
    <recommendedName>
        <fullName evidence="6">Bromo domain-containing protein</fullName>
    </recommendedName>
</protein>
<feature type="compositionally biased region" description="Basic residues" evidence="5">
    <location>
        <begin position="1907"/>
        <end position="1919"/>
    </location>
</feature>
<organism>
    <name type="scientific">Branchiostoma floridae</name>
    <name type="common">Florida lancelet</name>
    <name type="synonym">Amphioxus</name>
    <dbReference type="NCBI Taxonomy" id="7739"/>
    <lineage>
        <taxon>Eukaryota</taxon>
        <taxon>Metazoa</taxon>
        <taxon>Chordata</taxon>
        <taxon>Cephalochordata</taxon>
        <taxon>Leptocardii</taxon>
        <taxon>Amphioxiformes</taxon>
        <taxon>Branchiostomatidae</taxon>
        <taxon>Branchiostoma</taxon>
    </lineage>
</organism>
<feature type="region of interest" description="Disordered" evidence="5">
    <location>
        <begin position="1170"/>
        <end position="1213"/>
    </location>
</feature>
<dbReference type="PROSITE" id="PS00633">
    <property type="entry name" value="BROMODOMAIN_1"/>
    <property type="match status" value="1"/>
</dbReference>
<dbReference type="Pfam" id="PF00439">
    <property type="entry name" value="Bromodomain"/>
    <property type="match status" value="1"/>
</dbReference>
<dbReference type="PROSITE" id="PS50014">
    <property type="entry name" value="BROMODOMAIN_2"/>
    <property type="match status" value="1"/>
</dbReference>
<dbReference type="InParanoid" id="C3XQD5"/>
<gene>
    <name evidence="7" type="ORF">BRAFLDRAFT_84482</name>
</gene>
<feature type="region of interest" description="Disordered" evidence="5">
    <location>
        <begin position="610"/>
        <end position="662"/>
    </location>
</feature>
<feature type="region of interest" description="Disordered" evidence="5">
    <location>
        <begin position="1857"/>
        <end position="1977"/>
    </location>
</feature>
<reference evidence="7" key="1">
    <citation type="journal article" date="2008" name="Nature">
        <title>The amphioxus genome and the evolution of the chordate karyotype.</title>
        <authorList>
            <consortium name="US DOE Joint Genome Institute (JGI-PGF)"/>
            <person name="Putnam N.H."/>
            <person name="Butts T."/>
            <person name="Ferrier D.E.K."/>
            <person name="Furlong R.F."/>
            <person name="Hellsten U."/>
            <person name="Kawashima T."/>
            <person name="Robinson-Rechavi M."/>
            <person name="Shoguchi E."/>
            <person name="Terry A."/>
            <person name="Yu J.-K."/>
            <person name="Benito-Gutierrez E.L."/>
            <person name="Dubchak I."/>
            <person name="Garcia-Fernandez J."/>
            <person name="Gibson-Brown J.J."/>
            <person name="Grigoriev I.V."/>
            <person name="Horton A.C."/>
            <person name="de Jong P.J."/>
            <person name="Jurka J."/>
            <person name="Kapitonov V.V."/>
            <person name="Kohara Y."/>
            <person name="Kuroki Y."/>
            <person name="Lindquist E."/>
            <person name="Lucas S."/>
            <person name="Osoegawa K."/>
            <person name="Pennacchio L.A."/>
            <person name="Salamov A.A."/>
            <person name="Satou Y."/>
            <person name="Sauka-Spengler T."/>
            <person name="Schmutz J."/>
            <person name="Shin-I T."/>
            <person name="Toyoda A."/>
            <person name="Bronner-Fraser M."/>
            <person name="Fujiyama A."/>
            <person name="Holland L.Z."/>
            <person name="Holland P.W.H."/>
            <person name="Satoh N."/>
            <person name="Rokhsar D.S."/>
        </authorList>
    </citation>
    <scope>NUCLEOTIDE SEQUENCE [LARGE SCALE GENOMIC DNA]</scope>
    <source>
        <strain evidence="7">S238N-H82</strain>
        <tissue evidence="7">Testes</tissue>
    </source>
</reference>
<feature type="region of interest" description="Disordered" evidence="5">
    <location>
        <begin position="1513"/>
        <end position="1541"/>
    </location>
</feature>
<keyword evidence="3" id="KW-0012">Acyltransferase</keyword>
<evidence type="ECO:0000259" key="6">
    <source>
        <dbReference type="PROSITE" id="PS50014"/>
    </source>
</evidence>
<feature type="region of interest" description="Disordered" evidence="5">
    <location>
        <begin position="720"/>
        <end position="750"/>
    </location>
</feature>
<feature type="region of interest" description="Disordered" evidence="5">
    <location>
        <begin position="853"/>
        <end position="920"/>
    </location>
</feature>
<proteinExistence type="predicted"/>
<feature type="compositionally biased region" description="Basic and acidic residues" evidence="5">
    <location>
        <begin position="513"/>
        <end position="529"/>
    </location>
</feature>
<evidence type="ECO:0000256" key="4">
    <source>
        <dbReference type="PROSITE-ProRule" id="PRU00035"/>
    </source>
</evidence>
<dbReference type="InterPro" id="IPR001487">
    <property type="entry name" value="Bromodomain"/>
</dbReference>
<evidence type="ECO:0000256" key="1">
    <source>
        <dbReference type="ARBA" id="ARBA00022679"/>
    </source>
</evidence>
<feature type="compositionally biased region" description="Basic and acidic residues" evidence="5">
    <location>
        <begin position="1618"/>
        <end position="1628"/>
    </location>
</feature>
<feature type="region of interest" description="Disordered" evidence="5">
    <location>
        <begin position="472"/>
        <end position="529"/>
    </location>
</feature>
<feature type="compositionally biased region" description="Polar residues" evidence="5">
    <location>
        <begin position="422"/>
        <end position="433"/>
    </location>
</feature>
<feature type="compositionally biased region" description="Basic and acidic residues" evidence="5">
    <location>
        <begin position="902"/>
        <end position="912"/>
    </location>
</feature>
<feature type="compositionally biased region" description="Low complexity" evidence="5">
    <location>
        <begin position="1949"/>
        <end position="1963"/>
    </location>
</feature>
<feature type="domain" description="Bromo" evidence="6">
    <location>
        <begin position="1344"/>
        <end position="1415"/>
    </location>
</feature>
<feature type="region of interest" description="Disordered" evidence="5">
    <location>
        <begin position="1055"/>
        <end position="1112"/>
    </location>
</feature>
<dbReference type="Gene3D" id="1.20.920.10">
    <property type="entry name" value="Bromodomain-like"/>
    <property type="match status" value="1"/>
</dbReference>
<dbReference type="InterPro" id="IPR018359">
    <property type="entry name" value="Bromodomain_CS"/>
</dbReference>
<feature type="region of interest" description="Disordered" evidence="5">
    <location>
        <begin position="1279"/>
        <end position="1327"/>
    </location>
</feature>
<feature type="compositionally biased region" description="Basic and acidic residues" evidence="5">
    <location>
        <begin position="630"/>
        <end position="652"/>
    </location>
</feature>
<evidence type="ECO:0000256" key="3">
    <source>
        <dbReference type="ARBA" id="ARBA00023315"/>
    </source>
</evidence>
<dbReference type="SMART" id="SM00297">
    <property type="entry name" value="BROMO"/>
    <property type="match status" value="1"/>
</dbReference>
<dbReference type="SUPFAM" id="SSF47370">
    <property type="entry name" value="Bromodomain"/>
    <property type="match status" value="1"/>
</dbReference>
<feature type="region of interest" description="Disordered" evidence="5">
    <location>
        <begin position="1577"/>
        <end position="1692"/>
    </location>
</feature>
<evidence type="ECO:0000313" key="7">
    <source>
        <dbReference type="EMBL" id="EEN69748.1"/>
    </source>
</evidence>
<keyword evidence="2 4" id="KW-0103">Bromodomain</keyword>
<evidence type="ECO:0000256" key="5">
    <source>
        <dbReference type="SAM" id="MobiDB-lite"/>
    </source>
</evidence>
<sequence>MILFGQLAMLRYLVITSRPGLKVHQQPGSVPHVSTPTPGATQPNHVCSRHPGMLVQWVDIASRAGLCTKCLEGNVVQNSSTIYRLEQLMAEPTQGHKMVQTCQKHPGLPLVWYSKMQNKLLCSKCCEEGAANMEKVLSYGGIHDEMWGSYQQLKNIRGLRGSVRMCLRHILSEVVAKLKKREEALMIQASREFHRQQQELGQLQSAVMGSQQANLQAQQLVSHTMQLGPCNQKFCELMERVQVELSNAAAADKLVPTEITLPTLPPCTLDQGHVNELLLMVDSLGSCSDQPPPPAPQLLMHTQGAQVLLRWRWLSAGAAGASRCEFELQCAILPIMVSRVHNQGHKSASVSTSNQAEVRTPDQQTGKGSSKTPQGDVTIQSRCTESMSSYSEPSKEGSITGSKTAEEPDTLLEKGSQPPCTPQGSVDTPDTVSTPVCKGTMALQLQSTHQTTLTDVISETIETFLAKKSGPIETVDIRQPENEGPTLMGNGAPEEKVKKQQQSSDAKQSEVPGKMDARTVNEDTSGTRDADECEITVVLEKDGDKDVIAEMKVPGRKGALPCTCSDLSAISICPAHFKLHLSSDEASSRSSDSPVQVSWDHTTKTAPGSLYKEQLIGSENSSNTGSIGSLEERKAVANETQKPEETSQRRNGAEQADINASTNSVDDVILMETTQSNIKWQVCPPRNVPQPAESVKIVFTGEGNGYSNYRLECSDPCTTNENYSEPRSRASPFTILGSTRGQSSHTRSLSSNNDIMAVGKQQGVSQAHMKVARQTEGHENVNTTETANKDNDCAKLGGQQQMISGRHGSSSVLNIFLPETGNVLCRDKSMNQQQYLRLGRDGTKLPDVALQTATEASWDDSRPTGSSGTDQSGEKTLADVPQQVKPGTPAVTGYPSTSTGPHSEDTRPEQTKTSKQSPQVPNRAFRTIYIGPAFQHSLLLETSGAVYVFRVRASNAGGSGPWSNAVQHVYRVAKHPRQVKKVVERGTQTPKMSAHLKSPRKSPAQQKGKGKRKTVLLDTSAPKTPKMDLPKPSMPSGKGGGFHSRMHERLLVRANIQGAPKTKKGRLSVSDNKAEDPPKPNSNARQKERTPKKRKADQDNSLPPKQVKGVEKLSDQCREAWQSLANCTPEKSKPLHAKENETRETTGKEKTPSLRVECREGWQNIAYSTPENGRLQKTPSLSEECHKPTHITPEMSKPSSLKKGRGNRGSDRLKTPLKVRWSFPKTHQSGSGDTLTGISTSNGSCVSKEDARYAVTAVTNLVDALVSWPIDVEVDKDVDKKSTPRRTPKCTPDRPSSSKRRRRQSDPSPSLKAAGRTPQTPASLRQRRAPDYFEECESIVRAVFDHPDGKLFQLPVKVKEVPDYYDIVKDPMDLDCIKKRLRELYYIIMPDQFLADMKKVFRNCHLYNKPDSEVGQAGFRLESYFIQMLCQYLPTVSYKPVYKLPPADGQESPPTNSRAVHGEPDECCPEGGRQSMVEPTVEEKHDVFCVAKETERSTLSAANNMVSYHEVKTSGSTQEEESLQKPLVESHGKQVRSGPMEVQENPVAVEVVDVSRYANGGTFHDPTTAQGIPTTVTMSESEEVPLSAPNQESPERNTTSIRIGEAVHTNTEGAEPEVSQRVHEEKASVDSTNTKSPTEFAESVRERNPILDSNKDSSIRKESGSPRNSTDKSVAQGKKRRERKDKPSKVMSDEEIGALEPWCSYRGEFSVINNPVNAVIAEQVTDIAPHCANLHPFRSLSSPSLTTVGDEGDAVLSRNRQRSVSAVDAAEDIPVRPSNPSLHPQMALTTLRSPNKETVIASCLSSSPLQITVPRSNLQGGDATGSQPLTSHNTACGFGQEMTSVDVVGVLMSENSTVGSLQEQSRVEGHKSPRSPSREAMGSDMKTTVDLTQKGSKNVQPEECSTKPKRSQKARKSFPRHVPQEKQVHSHARRVVSGDEQEPITAQPSTSAAKYAGTTGKGAPLFAGKGRKKTARKSIRMKVTENPHLLDLVRDSPN</sequence>
<feature type="compositionally biased region" description="Polar residues" evidence="5">
    <location>
        <begin position="1170"/>
        <end position="1181"/>
    </location>
</feature>
<feature type="compositionally biased region" description="Polar residues" evidence="5">
    <location>
        <begin position="1588"/>
        <end position="1601"/>
    </location>
</feature>
<dbReference type="InterPro" id="IPR036427">
    <property type="entry name" value="Bromodomain-like_sf"/>
</dbReference>
<name>C3XQD5_BRAFL</name>
<accession>C3XQD5</accession>
<dbReference type="PRINTS" id="PR00503">
    <property type="entry name" value="BROMODOMAIN"/>
</dbReference>
<feature type="compositionally biased region" description="Polar residues" evidence="5">
    <location>
        <begin position="1885"/>
        <end position="1899"/>
    </location>
</feature>
<keyword evidence="1" id="KW-0808">Transferase</keyword>
<evidence type="ECO:0000256" key="2">
    <source>
        <dbReference type="ARBA" id="ARBA00023117"/>
    </source>
</evidence>
<feature type="compositionally biased region" description="Polar residues" evidence="5">
    <location>
        <begin position="617"/>
        <end position="627"/>
    </location>
</feature>
<dbReference type="InterPro" id="IPR037800">
    <property type="entry name" value="GCN5"/>
</dbReference>
<feature type="compositionally biased region" description="Basic and acidic residues" evidence="5">
    <location>
        <begin position="1130"/>
        <end position="1153"/>
    </location>
</feature>
<dbReference type="EMBL" id="GG666452">
    <property type="protein sequence ID" value="EEN69748.1"/>
    <property type="molecule type" value="Genomic_DNA"/>
</dbReference>
<dbReference type="PANTHER" id="PTHR45750:SF3">
    <property type="entry name" value="HISTONE ACETYLTRANSFERASE"/>
    <property type="match status" value="1"/>
</dbReference>
<feature type="compositionally biased region" description="Polar residues" evidence="5">
    <location>
        <begin position="346"/>
        <end position="403"/>
    </location>
</feature>
<dbReference type="STRING" id="7739.C3XQD5"/>